<protein>
    <submittedName>
        <fullName evidence="1">Uncharacterized protein</fullName>
    </submittedName>
</protein>
<sequence>DKKAITDRWRAGRVAPSSLDKLIDAVELKPLNGINRLRDLNLKLGIRANLAEAIGSMLADEYQGTASTQGSPLP</sequence>
<dbReference type="AlphaFoldDB" id="A0A9E2KMR3"/>
<proteinExistence type="predicted"/>
<feature type="non-terminal residue" evidence="1">
    <location>
        <position position="1"/>
    </location>
</feature>
<comment type="caution">
    <text evidence="1">The sequence shown here is derived from an EMBL/GenBank/DDBJ whole genome shotgun (WGS) entry which is preliminary data.</text>
</comment>
<name>A0A9E2KMR3_9GAMM</name>
<reference evidence="1" key="1">
    <citation type="journal article" date="2021" name="PeerJ">
        <title>Extensive microbial diversity within the chicken gut microbiome revealed by metagenomics and culture.</title>
        <authorList>
            <person name="Gilroy R."/>
            <person name="Ravi A."/>
            <person name="Getino M."/>
            <person name="Pursley I."/>
            <person name="Horton D.L."/>
            <person name="Alikhan N.F."/>
            <person name="Baker D."/>
            <person name="Gharbi K."/>
            <person name="Hall N."/>
            <person name="Watson M."/>
            <person name="Adriaenssens E.M."/>
            <person name="Foster-Nyarko E."/>
            <person name="Jarju S."/>
            <person name="Secka A."/>
            <person name="Antonio M."/>
            <person name="Oren A."/>
            <person name="Chaudhuri R.R."/>
            <person name="La Ragione R."/>
            <person name="Hildebrand F."/>
            <person name="Pallen M.J."/>
        </authorList>
    </citation>
    <scope>NUCLEOTIDE SEQUENCE</scope>
    <source>
        <strain evidence="1">687</strain>
    </source>
</reference>
<evidence type="ECO:0000313" key="2">
    <source>
        <dbReference type="Proteomes" id="UP000824150"/>
    </source>
</evidence>
<gene>
    <name evidence="1" type="ORF">IAA31_05440</name>
</gene>
<organism evidence="1 2">
    <name type="scientific">Candidatus Anaerobiospirillum merdipullorum</name>
    <dbReference type="NCBI Taxonomy" id="2838450"/>
    <lineage>
        <taxon>Bacteria</taxon>
        <taxon>Pseudomonadati</taxon>
        <taxon>Pseudomonadota</taxon>
        <taxon>Gammaproteobacteria</taxon>
        <taxon>Aeromonadales</taxon>
        <taxon>Succinivibrionaceae</taxon>
        <taxon>Anaerobiospirillum</taxon>
    </lineage>
</organism>
<evidence type="ECO:0000313" key="1">
    <source>
        <dbReference type="EMBL" id="MBU3826915.1"/>
    </source>
</evidence>
<reference evidence="1" key="2">
    <citation type="submission" date="2021-04" db="EMBL/GenBank/DDBJ databases">
        <authorList>
            <person name="Gilroy R."/>
        </authorList>
    </citation>
    <scope>NUCLEOTIDE SEQUENCE</scope>
    <source>
        <strain evidence="1">687</strain>
    </source>
</reference>
<dbReference type="Proteomes" id="UP000824150">
    <property type="component" value="Unassembled WGS sequence"/>
</dbReference>
<dbReference type="EMBL" id="JAHLFG010000059">
    <property type="protein sequence ID" value="MBU3826915.1"/>
    <property type="molecule type" value="Genomic_DNA"/>
</dbReference>
<accession>A0A9E2KMR3</accession>